<name>A0A4Y2FSN0_ARAVE</name>
<organism evidence="1 2">
    <name type="scientific">Araneus ventricosus</name>
    <name type="common">Orbweaver spider</name>
    <name type="synonym">Epeira ventricosa</name>
    <dbReference type="NCBI Taxonomy" id="182803"/>
    <lineage>
        <taxon>Eukaryota</taxon>
        <taxon>Metazoa</taxon>
        <taxon>Ecdysozoa</taxon>
        <taxon>Arthropoda</taxon>
        <taxon>Chelicerata</taxon>
        <taxon>Arachnida</taxon>
        <taxon>Araneae</taxon>
        <taxon>Araneomorphae</taxon>
        <taxon>Entelegynae</taxon>
        <taxon>Araneoidea</taxon>
        <taxon>Araneidae</taxon>
        <taxon>Araneus</taxon>
    </lineage>
</organism>
<comment type="caution">
    <text evidence="1">The sequence shown here is derived from an EMBL/GenBank/DDBJ whole genome shotgun (WGS) entry which is preliminary data.</text>
</comment>
<proteinExistence type="predicted"/>
<dbReference type="EMBL" id="BGPR01001034">
    <property type="protein sequence ID" value="GBM43586.1"/>
    <property type="molecule type" value="Genomic_DNA"/>
</dbReference>
<sequence>MSRCNAPAVYRQYQKGRHSFFSWELSSREGNLTATYSYKLQLRQMLSRCSKAAHLYHGVPVSWAWLNMLAQERLEPPLLFSENVVD</sequence>
<reference evidence="1 2" key="1">
    <citation type="journal article" date="2019" name="Sci. Rep.">
        <title>Orb-weaving spider Araneus ventricosus genome elucidates the spidroin gene catalogue.</title>
        <authorList>
            <person name="Kono N."/>
            <person name="Nakamura H."/>
            <person name="Ohtoshi R."/>
            <person name="Moran D.A.P."/>
            <person name="Shinohara A."/>
            <person name="Yoshida Y."/>
            <person name="Fujiwara M."/>
            <person name="Mori M."/>
            <person name="Tomita M."/>
            <person name="Arakawa K."/>
        </authorList>
    </citation>
    <scope>NUCLEOTIDE SEQUENCE [LARGE SCALE GENOMIC DNA]</scope>
</reference>
<dbReference type="AlphaFoldDB" id="A0A4Y2FSN0"/>
<protein>
    <submittedName>
        <fullName evidence="1">Uncharacterized protein</fullName>
    </submittedName>
</protein>
<evidence type="ECO:0000313" key="2">
    <source>
        <dbReference type="Proteomes" id="UP000499080"/>
    </source>
</evidence>
<keyword evidence="2" id="KW-1185">Reference proteome</keyword>
<gene>
    <name evidence="1" type="ORF">AVEN_67094_1</name>
</gene>
<evidence type="ECO:0000313" key="1">
    <source>
        <dbReference type="EMBL" id="GBM43586.1"/>
    </source>
</evidence>
<accession>A0A4Y2FSN0</accession>
<dbReference type="Proteomes" id="UP000499080">
    <property type="component" value="Unassembled WGS sequence"/>
</dbReference>